<dbReference type="PANTHER" id="PTHR33887">
    <property type="entry name" value="PB1 DOMAIN-CONTAINING PROTEIN"/>
    <property type="match status" value="1"/>
</dbReference>
<keyword evidence="3" id="KW-1185">Reference proteome</keyword>
<reference evidence="2" key="1">
    <citation type="submission" date="2006-10" db="EMBL/GenBank/DDBJ databases">
        <authorList>
            <person name="Amadeo P."/>
            <person name="Zhao Q."/>
            <person name="Wortman J."/>
            <person name="Fraser-Liggett C."/>
            <person name="Carlton J."/>
        </authorList>
    </citation>
    <scope>NUCLEOTIDE SEQUENCE</scope>
    <source>
        <strain evidence="2">G3</strain>
    </source>
</reference>
<dbReference type="VEuPathDB" id="TrichDB:TVAGG3_0580570"/>
<evidence type="ECO:0000256" key="1">
    <source>
        <dbReference type="SAM" id="MobiDB-lite"/>
    </source>
</evidence>
<dbReference type="KEGG" id="tva:5464177"/>
<accession>A2DLN0</accession>
<dbReference type="AlphaFoldDB" id="A2DLN0"/>
<dbReference type="Proteomes" id="UP000001542">
    <property type="component" value="Unassembled WGS sequence"/>
</dbReference>
<proteinExistence type="predicted"/>
<evidence type="ECO:0000313" key="3">
    <source>
        <dbReference type="Proteomes" id="UP000001542"/>
    </source>
</evidence>
<name>A2DLN0_TRIV3</name>
<dbReference type="InParanoid" id="A2DLN0"/>
<dbReference type="EMBL" id="DS113216">
    <property type="protein sequence ID" value="EAY18663.1"/>
    <property type="molecule type" value="Genomic_DNA"/>
</dbReference>
<reference evidence="2" key="2">
    <citation type="journal article" date="2007" name="Science">
        <title>Draft genome sequence of the sexually transmitted pathogen Trichomonas vaginalis.</title>
        <authorList>
            <person name="Carlton J.M."/>
            <person name="Hirt R.P."/>
            <person name="Silva J.C."/>
            <person name="Delcher A.L."/>
            <person name="Schatz M."/>
            <person name="Zhao Q."/>
            <person name="Wortman J.R."/>
            <person name="Bidwell S.L."/>
            <person name="Alsmark U.C.M."/>
            <person name="Besteiro S."/>
            <person name="Sicheritz-Ponten T."/>
            <person name="Noel C.J."/>
            <person name="Dacks J.B."/>
            <person name="Foster P.G."/>
            <person name="Simillion C."/>
            <person name="Van de Peer Y."/>
            <person name="Miranda-Saavedra D."/>
            <person name="Barton G.J."/>
            <person name="Westrop G.D."/>
            <person name="Mueller S."/>
            <person name="Dessi D."/>
            <person name="Fiori P.L."/>
            <person name="Ren Q."/>
            <person name="Paulsen I."/>
            <person name="Zhang H."/>
            <person name="Bastida-Corcuera F.D."/>
            <person name="Simoes-Barbosa A."/>
            <person name="Brown M.T."/>
            <person name="Hayes R.D."/>
            <person name="Mukherjee M."/>
            <person name="Okumura C.Y."/>
            <person name="Schneider R."/>
            <person name="Smith A.J."/>
            <person name="Vanacova S."/>
            <person name="Villalvazo M."/>
            <person name="Haas B.J."/>
            <person name="Pertea M."/>
            <person name="Feldblyum T.V."/>
            <person name="Utterback T.R."/>
            <person name="Shu C.L."/>
            <person name="Osoegawa K."/>
            <person name="de Jong P.J."/>
            <person name="Hrdy I."/>
            <person name="Horvathova L."/>
            <person name="Zubacova Z."/>
            <person name="Dolezal P."/>
            <person name="Malik S.B."/>
            <person name="Logsdon J.M. Jr."/>
            <person name="Henze K."/>
            <person name="Gupta A."/>
            <person name="Wang C.C."/>
            <person name="Dunne R.L."/>
            <person name="Upcroft J.A."/>
            <person name="Upcroft P."/>
            <person name="White O."/>
            <person name="Salzberg S.L."/>
            <person name="Tang P."/>
            <person name="Chiu C.-H."/>
            <person name="Lee Y.-S."/>
            <person name="Embley T.M."/>
            <person name="Coombs G.H."/>
            <person name="Mottram J.C."/>
            <person name="Tachezy J."/>
            <person name="Fraser-Liggett C.M."/>
            <person name="Johnson P.J."/>
        </authorList>
    </citation>
    <scope>NUCLEOTIDE SEQUENCE [LARGE SCALE GENOMIC DNA]</scope>
    <source>
        <strain evidence="2">G3</strain>
    </source>
</reference>
<protein>
    <submittedName>
        <fullName evidence="2">Uncharacterized protein</fullName>
    </submittedName>
</protein>
<dbReference type="VEuPathDB" id="TrichDB:TVAG_062680"/>
<sequence length="125" mass="13972">MQINIRFNDQNKPININCKCGVILEHIRKCANLDSSLLLDLSDKDGNVKLLRPNLTTYATQFLSVGETYYLVSATEDPKQYTYKLLATLTPEEGTIDVKPTKPDKKDVAKKPPPKPASRAKKPGK</sequence>
<organism evidence="2 3">
    <name type="scientific">Trichomonas vaginalis (strain ATCC PRA-98 / G3)</name>
    <dbReference type="NCBI Taxonomy" id="412133"/>
    <lineage>
        <taxon>Eukaryota</taxon>
        <taxon>Metamonada</taxon>
        <taxon>Parabasalia</taxon>
        <taxon>Trichomonadida</taxon>
        <taxon>Trichomonadidae</taxon>
        <taxon>Trichomonas</taxon>
    </lineage>
</organism>
<dbReference type="RefSeq" id="XP_001579649.1">
    <property type="nucleotide sequence ID" value="XM_001579599.1"/>
</dbReference>
<evidence type="ECO:0000313" key="2">
    <source>
        <dbReference type="EMBL" id="EAY18663.1"/>
    </source>
</evidence>
<gene>
    <name evidence="2" type="ORF">TVAG_062680</name>
</gene>
<dbReference type="PANTHER" id="PTHR33887:SF5">
    <property type="entry name" value="PB1 DOMAIN-CONTAINING PROTEIN"/>
    <property type="match status" value="1"/>
</dbReference>
<feature type="region of interest" description="Disordered" evidence="1">
    <location>
        <begin position="94"/>
        <end position="125"/>
    </location>
</feature>
<dbReference type="InterPro" id="IPR039471">
    <property type="entry name" value="CXorf65-like"/>
</dbReference>
<dbReference type="OrthoDB" id="2109241at2759"/>
<feature type="compositionally biased region" description="Basic and acidic residues" evidence="1">
    <location>
        <begin position="99"/>
        <end position="110"/>
    </location>
</feature>
<dbReference type="Pfam" id="PF15874">
    <property type="entry name" value="Il2rg"/>
    <property type="match status" value="1"/>
</dbReference>